<name>A0A0V0SMT2_9BILA</name>
<keyword evidence="3" id="KW-1185">Reference proteome</keyword>
<feature type="transmembrane region" description="Helical" evidence="1">
    <location>
        <begin position="12"/>
        <end position="31"/>
    </location>
</feature>
<proteinExistence type="predicted"/>
<protein>
    <submittedName>
        <fullName evidence="2">Uncharacterized protein</fullName>
    </submittedName>
</protein>
<feature type="transmembrane region" description="Helical" evidence="1">
    <location>
        <begin position="51"/>
        <end position="69"/>
    </location>
</feature>
<accession>A0A0V0SMT2</accession>
<dbReference type="EMBL" id="JYDL01000002">
    <property type="protein sequence ID" value="KRX27765.1"/>
    <property type="molecule type" value="Genomic_DNA"/>
</dbReference>
<evidence type="ECO:0000313" key="3">
    <source>
        <dbReference type="Proteomes" id="UP000054630"/>
    </source>
</evidence>
<dbReference type="Proteomes" id="UP000054630">
    <property type="component" value="Unassembled WGS sequence"/>
</dbReference>
<organism evidence="2 3">
    <name type="scientific">Trichinella nelsoni</name>
    <dbReference type="NCBI Taxonomy" id="6336"/>
    <lineage>
        <taxon>Eukaryota</taxon>
        <taxon>Metazoa</taxon>
        <taxon>Ecdysozoa</taxon>
        <taxon>Nematoda</taxon>
        <taxon>Enoplea</taxon>
        <taxon>Dorylaimia</taxon>
        <taxon>Trichinellida</taxon>
        <taxon>Trichinellidae</taxon>
        <taxon>Trichinella</taxon>
    </lineage>
</organism>
<keyword evidence="1" id="KW-0472">Membrane</keyword>
<keyword evidence="1" id="KW-0812">Transmembrane</keyword>
<dbReference type="OrthoDB" id="10358814at2759"/>
<gene>
    <name evidence="2" type="ORF">T07_8019</name>
</gene>
<evidence type="ECO:0000256" key="1">
    <source>
        <dbReference type="SAM" id="Phobius"/>
    </source>
</evidence>
<keyword evidence="1" id="KW-1133">Transmembrane helix</keyword>
<reference evidence="2 3" key="1">
    <citation type="submission" date="2015-01" db="EMBL/GenBank/DDBJ databases">
        <title>Evolution of Trichinella species and genotypes.</title>
        <authorList>
            <person name="Korhonen P.K."/>
            <person name="Edoardo P."/>
            <person name="Giuseppe L.R."/>
            <person name="Gasser R.B."/>
        </authorList>
    </citation>
    <scope>NUCLEOTIDE SEQUENCE [LARGE SCALE GENOMIC DNA]</scope>
    <source>
        <strain evidence="2">ISS37</strain>
    </source>
</reference>
<dbReference type="AlphaFoldDB" id="A0A0V0SMT2"/>
<comment type="caution">
    <text evidence="2">The sequence shown here is derived from an EMBL/GenBank/DDBJ whole genome shotgun (WGS) entry which is preliminary data.</text>
</comment>
<evidence type="ECO:0000313" key="2">
    <source>
        <dbReference type="EMBL" id="KRX27765.1"/>
    </source>
</evidence>
<sequence>MMKEQRSEDGKEFLVLVIAVMHELLSCMEISQWARGSIVLSTMNEAEKHLAIRLAAFYSSYAYVICDLAHRIMKDAYLQTDAVCLFPAYDMWMSFLDRLQDYIGLIADRRYVTQIEAQTKNILHNAMDKLCNELGMQCIALKIRDKFLDPPDLLIIPQHS</sequence>